<feature type="signal peptide" evidence="1">
    <location>
        <begin position="1"/>
        <end position="32"/>
    </location>
</feature>
<proteinExistence type="predicted"/>
<accession>A0A561BUS5</accession>
<evidence type="ECO:0000313" key="2">
    <source>
        <dbReference type="EMBL" id="TWD82664.1"/>
    </source>
</evidence>
<evidence type="ECO:0000256" key="1">
    <source>
        <dbReference type="SAM" id="SignalP"/>
    </source>
</evidence>
<sequence length="237" mass="24269">MRFTKKAMVGGGVALAVGAAATVGLVLNSANAAEPSRDSATLAPANSVNSSAIRDGSIGERDLYPAYRDALYKVFNQTVGMPALKPEVAGALENGQQTASTSIKAQPIEKIGGSWKANATKVGELELPKAGTYLINTAAVFDRKDAGSEGYVAPTTDLYPQLALRYGEENGQDAGTVMGTAISKAGFVELTASATKTVKVDGATTIAVYGFGYNENRSGEGAGQVTVAAEITAIKVG</sequence>
<keyword evidence="3" id="KW-1185">Reference proteome</keyword>
<dbReference type="AlphaFoldDB" id="A0A561BUS5"/>
<dbReference type="Proteomes" id="UP000318380">
    <property type="component" value="Unassembled WGS sequence"/>
</dbReference>
<feature type="chain" id="PRO_5021835171" evidence="1">
    <location>
        <begin position="33"/>
        <end position="237"/>
    </location>
</feature>
<protein>
    <submittedName>
        <fullName evidence="2">Uncharacterized protein</fullName>
    </submittedName>
</protein>
<dbReference type="RefSeq" id="WP_145808414.1">
    <property type="nucleotide sequence ID" value="NZ_VIVK01000001.1"/>
</dbReference>
<dbReference type="EMBL" id="VIVK01000001">
    <property type="protein sequence ID" value="TWD82664.1"/>
    <property type="molecule type" value="Genomic_DNA"/>
</dbReference>
<name>A0A561BUS5_9ACTN</name>
<organism evidence="2 3">
    <name type="scientific">Kribbella amoyensis</name>
    <dbReference type="NCBI Taxonomy" id="996641"/>
    <lineage>
        <taxon>Bacteria</taxon>
        <taxon>Bacillati</taxon>
        <taxon>Actinomycetota</taxon>
        <taxon>Actinomycetes</taxon>
        <taxon>Propionibacteriales</taxon>
        <taxon>Kribbellaceae</taxon>
        <taxon>Kribbella</taxon>
    </lineage>
</organism>
<evidence type="ECO:0000313" key="3">
    <source>
        <dbReference type="Proteomes" id="UP000318380"/>
    </source>
</evidence>
<gene>
    <name evidence="2" type="ORF">FB561_3800</name>
</gene>
<reference evidence="2 3" key="1">
    <citation type="submission" date="2019-06" db="EMBL/GenBank/DDBJ databases">
        <title>Sequencing the genomes of 1000 actinobacteria strains.</title>
        <authorList>
            <person name="Klenk H.-P."/>
        </authorList>
    </citation>
    <scope>NUCLEOTIDE SEQUENCE [LARGE SCALE GENOMIC DNA]</scope>
    <source>
        <strain evidence="2 3">DSM 24683</strain>
    </source>
</reference>
<comment type="caution">
    <text evidence="2">The sequence shown here is derived from an EMBL/GenBank/DDBJ whole genome shotgun (WGS) entry which is preliminary data.</text>
</comment>
<dbReference type="OrthoDB" id="3817838at2"/>
<keyword evidence="1" id="KW-0732">Signal</keyword>